<protein>
    <submittedName>
        <fullName evidence="1">Uncharacterized protein</fullName>
    </submittedName>
</protein>
<dbReference type="AlphaFoldDB" id="K3ZKV0"/>
<reference evidence="2" key="1">
    <citation type="journal article" date="2012" name="Nat. Biotechnol.">
        <title>Reference genome sequence of the model plant Setaria.</title>
        <authorList>
            <person name="Bennetzen J.L."/>
            <person name="Schmutz J."/>
            <person name="Wang H."/>
            <person name="Percifield R."/>
            <person name="Hawkins J."/>
            <person name="Pontaroli A.C."/>
            <person name="Estep M."/>
            <person name="Feng L."/>
            <person name="Vaughn J.N."/>
            <person name="Grimwood J."/>
            <person name="Jenkins J."/>
            <person name="Barry K."/>
            <person name="Lindquist E."/>
            <person name="Hellsten U."/>
            <person name="Deshpande S."/>
            <person name="Wang X."/>
            <person name="Wu X."/>
            <person name="Mitros T."/>
            <person name="Triplett J."/>
            <person name="Yang X."/>
            <person name="Ye C.Y."/>
            <person name="Mauro-Herrera M."/>
            <person name="Wang L."/>
            <person name="Li P."/>
            <person name="Sharma M."/>
            <person name="Sharma R."/>
            <person name="Ronald P.C."/>
            <person name="Panaud O."/>
            <person name="Kellogg E.A."/>
            <person name="Brutnell T.P."/>
            <person name="Doust A.N."/>
            <person name="Tuskan G.A."/>
            <person name="Rokhsar D."/>
            <person name="Devos K.M."/>
        </authorList>
    </citation>
    <scope>NUCLEOTIDE SEQUENCE [LARGE SCALE GENOMIC DNA]</scope>
    <source>
        <strain evidence="2">cv. Yugu1</strain>
    </source>
</reference>
<dbReference type="EnsemblPlants" id="KQK94940">
    <property type="protein sequence ID" value="KQK94940"/>
    <property type="gene ID" value="SETIT_027207mg"/>
</dbReference>
<accession>K3ZKV0</accession>
<sequence length="65" mass="7568">MPPLVATRAEGRYDQNIIYRNRGAKEEAEQQITADYVRVLKFSFCSHIILQLRDTTKTRPGIQKM</sequence>
<evidence type="ECO:0000313" key="1">
    <source>
        <dbReference type="EnsemblPlants" id="KQK94940"/>
    </source>
</evidence>
<dbReference type="Gramene" id="KQK94939">
    <property type="protein sequence ID" value="KQK94939"/>
    <property type="gene ID" value="SETIT_027207mg"/>
</dbReference>
<dbReference type="Gramene" id="KQK94940">
    <property type="protein sequence ID" value="KQK94940"/>
    <property type="gene ID" value="SETIT_027207mg"/>
</dbReference>
<proteinExistence type="predicted"/>
<name>K3ZKV0_SETIT</name>
<dbReference type="EnsemblPlants" id="KQK94939">
    <property type="protein sequence ID" value="KQK94939"/>
    <property type="gene ID" value="SETIT_027207mg"/>
</dbReference>
<keyword evidence="2" id="KW-1185">Reference proteome</keyword>
<organism evidence="1 2">
    <name type="scientific">Setaria italica</name>
    <name type="common">Foxtail millet</name>
    <name type="synonym">Panicum italicum</name>
    <dbReference type="NCBI Taxonomy" id="4555"/>
    <lineage>
        <taxon>Eukaryota</taxon>
        <taxon>Viridiplantae</taxon>
        <taxon>Streptophyta</taxon>
        <taxon>Embryophyta</taxon>
        <taxon>Tracheophyta</taxon>
        <taxon>Spermatophyta</taxon>
        <taxon>Magnoliopsida</taxon>
        <taxon>Liliopsida</taxon>
        <taxon>Poales</taxon>
        <taxon>Poaceae</taxon>
        <taxon>PACMAD clade</taxon>
        <taxon>Panicoideae</taxon>
        <taxon>Panicodae</taxon>
        <taxon>Paniceae</taxon>
        <taxon>Cenchrinae</taxon>
        <taxon>Setaria</taxon>
    </lineage>
</organism>
<dbReference type="HOGENOM" id="CLU_2853986_0_0_1"/>
<reference evidence="1" key="2">
    <citation type="submission" date="2018-08" db="UniProtKB">
        <authorList>
            <consortium name="EnsemblPlants"/>
        </authorList>
    </citation>
    <scope>IDENTIFICATION</scope>
    <source>
        <strain evidence="1">Yugu1</strain>
    </source>
</reference>
<evidence type="ECO:0000313" key="2">
    <source>
        <dbReference type="Proteomes" id="UP000004995"/>
    </source>
</evidence>
<dbReference type="Proteomes" id="UP000004995">
    <property type="component" value="Unassembled WGS sequence"/>
</dbReference>
<dbReference type="EMBL" id="AGNK02005040">
    <property type="status" value="NOT_ANNOTATED_CDS"/>
    <property type="molecule type" value="Genomic_DNA"/>
</dbReference>